<dbReference type="KEGG" id="smul:SMUL_1860"/>
<accession>A0AA86ALN2</accession>
<dbReference type="InterPro" id="IPR041308">
    <property type="entry name" value="Xer_N"/>
</dbReference>
<dbReference type="Gene3D" id="1.10.443.10">
    <property type="entry name" value="Intergrase catalytic core"/>
    <property type="match status" value="1"/>
</dbReference>
<evidence type="ECO:0000313" key="4">
    <source>
        <dbReference type="Proteomes" id="UP000019322"/>
    </source>
</evidence>
<keyword evidence="1" id="KW-0233">DNA recombination</keyword>
<dbReference type="SUPFAM" id="SSF56349">
    <property type="entry name" value="DNA breaking-rejoining enzymes"/>
    <property type="match status" value="1"/>
</dbReference>
<dbReference type="GO" id="GO:0015074">
    <property type="term" value="P:DNA integration"/>
    <property type="evidence" value="ECO:0007669"/>
    <property type="project" value="InterPro"/>
</dbReference>
<protein>
    <submittedName>
        <fullName evidence="3">Integrase-recombinase protein, XerDC family</fullName>
    </submittedName>
</protein>
<dbReference type="EMBL" id="CP007201">
    <property type="protein sequence ID" value="AHJ13115.1"/>
    <property type="molecule type" value="Genomic_DNA"/>
</dbReference>
<dbReference type="Pfam" id="PF00589">
    <property type="entry name" value="Phage_integrase"/>
    <property type="match status" value="1"/>
</dbReference>
<evidence type="ECO:0000256" key="1">
    <source>
        <dbReference type="ARBA" id="ARBA00023172"/>
    </source>
</evidence>
<dbReference type="Pfam" id="PF18644">
    <property type="entry name" value="Phage_int_SAM_6"/>
    <property type="match status" value="1"/>
</dbReference>
<dbReference type="GO" id="GO:0006310">
    <property type="term" value="P:DNA recombination"/>
    <property type="evidence" value="ECO:0007669"/>
    <property type="project" value="UniProtKB-KW"/>
</dbReference>
<dbReference type="Proteomes" id="UP000019322">
    <property type="component" value="Chromosome"/>
</dbReference>
<dbReference type="GO" id="GO:0003677">
    <property type="term" value="F:DNA binding"/>
    <property type="evidence" value="ECO:0007669"/>
    <property type="project" value="InterPro"/>
</dbReference>
<dbReference type="InterPro" id="IPR011010">
    <property type="entry name" value="DNA_brk_join_enz"/>
</dbReference>
<evidence type="ECO:0000259" key="2">
    <source>
        <dbReference type="PROSITE" id="PS51898"/>
    </source>
</evidence>
<proteinExistence type="predicted"/>
<dbReference type="InterPro" id="IPR002104">
    <property type="entry name" value="Integrase_catalytic"/>
</dbReference>
<organism evidence="3 4">
    <name type="scientific">Sulfurospirillum multivorans (strain DM 12446 / JCM 15788 / NBRC 109480)</name>
    <dbReference type="NCBI Taxonomy" id="1150621"/>
    <lineage>
        <taxon>Bacteria</taxon>
        <taxon>Pseudomonadati</taxon>
        <taxon>Campylobacterota</taxon>
        <taxon>Epsilonproteobacteria</taxon>
        <taxon>Campylobacterales</taxon>
        <taxon>Sulfurospirillaceae</taxon>
        <taxon>Sulfurospirillum</taxon>
    </lineage>
</organism>
<name>A0AA86ALN2_SULMK</name>
<feature type="domain" description="Tyr recombinase" evidence="2">
    <location>
        <begin position="156"/>
        <end position="357"/>
    </location>
</feature>
<dbReference type="RefSeq" id="WP_025344987.1">
    <property type="nucleotide sequence ID" value="NZ_CP007201.1"/>
</dbReference>
<dbReference type="AlphaFoldDB" id="A0AA86ALN2"/>
<reference evidence="3 4" key="1">
    <citation type="journal article" date="2014" name="Environ. Microbiol.">
        <title>Insights into organohalide respiration and the versatile catabolism of Sulfurospirillum multivorans gained from comparative genomics and physiological studies.</title>
        <authorList>
            <person name="Goris T."/>
            <person name="Schubert T."/>
            <person name="Gadkari J."/>
            <person name="Wubet T."/>
            <person name="Tarkka M."/>
            <person name="Buscot F."/>
            <person name="Adrian L."/>
            <person name="Diekert G."/>
        </authorList>
    </citation>
    <scope>NUCLEOTIDE SEQUENCE [LARGE SCALE GENOMIC DNA]</scope>
    <source>
        <strain evidence="4">DM 12446 / JCM 15788 / NBRC 109480</strain>
    </source>
</reference>
<gene>
    <name evidence="3" type="ORF">SMUL_1860</name>
</gene>
<evidence type="ECO:0000313" key="3">
    <source>
        <dbReference type="EMBL" id="AHJ13115.1"/>
    </source>
</evidence>
<sequence>MKNNPLKPFKTYQENLLHWVKAYLAHKVMELFKISKENTVDDIILYRDLLLNANDLSKVQSTCKELRQHGLQSISLILNSVSKFYPFALENASEITEFNDDVIYSFANSLELADSSKKSYLDCVLELLTYIENTNTDGFKFSIEYEGARLKKPKPKEHDAMDDEEFARFSKMLPQYAKFKNEFDKCRTVLICRIMLYSGITPKELVSLKLGKSLIVDKKSICISKSIGRTIDIELPRNKLIKYLNRYLELKEENENGYLFYAPTNKDEMLNTTQVNELVKTMLKYAKIERREMNATLLRVSLALYLYNHRKDGKHFHLSAIQAIMGHKNRADTEKMIGFHAKKYAVISDVFLDEDFG</sequence>
<dbReference type="PROSITE" id="PS51898">
    <property type="entry name" value="TYR_RECOMBINASE"/>
    <property type="match status" value="1"/>
</dbReference>
<dbReference type="InterPro" id="IPR013762">
    <property type="entry name" value="Integrase-like_cat_sf"/>
</dbReference>